<dbReference type="GO" id="GO:0035438">
    <property type="term" value="F:cyclic-di-GMP binding"/>
    <property type="evidence" value="ECO:0007669"/>
    <property type="project" value="InterPro"/>
</dbReference>
<dbReference type="Pfam" id="PF07238">
    <property type="entry name" value="PilZ"/>
    <property type="match status" value="1"/>
</dbReference>
<dbReference type="eggNOG" id="ENOG5033FGK">
    <property type="taxonomic scope" value="Bacteria"/>
</dbReference>
<reference evidence="2 3" key="1">
    <citation type="journal article" date="2012" name="Appl. Environ. Microbiol.">
        <title>Draft genome sequence of a psychrotolerant sulfur-oxidizing bacterium, Sulfuricella denitrificans skB26, and proteomic insights into cold adaptation.</title>
        <authorList>
            <person name="Watanabe T."/>
            <person name="Kojima H."/>
            <person name="Fukui M."/>
        </authorList>
    </citation>
    <scope>NUCLEOTIDE SEQUENCE [LARGE SCALE GENOMIC DNA]</scope>
    <source>
        <strain evidence="3">skB26</strain>
    </source>
</reference>
<dbReference type="RefSeq" id="WP_009205315.1">
    <property type="nucleotide sequence ID" value="NC_022357.1"/>
</dbReference>
<dbReference type="STRING" id="1163617.SCD_n02309"/>
<accession>S6B6I4</accession>
<evidence type="ECO:0000259" key="1">
    <source>
        <dbReference type="Pfam" id="PF07238"/>
    </source>
</evidence>
<dbReference type="SUPFAM" id="SSF141371">
    <property type="entry name" value="PilZ domain-like"/>
    <property type="match status" value="1"/>
</dbReference>
<evidence type="ECO:0000313" key="3">
    <source>
        <dbReference type="Proteomes" id="UP000015559"/>
    </source>
</evidence>
<feature type="domain" description="PilZ" evidence="1">
    <location>
        <begin position="38"/>
        <end position="128"/>
    </location>
</feature>
<gene>
    <name evidence="2" type="ORF">SCD_n02309</name>
</gene>
<dbReference type="EMBL" id="AP013066">
    <property type="protein sequence ID" value="BAN36117.1"/>
    <property type="molecule type" value="Genomic_DNA"/>
</dbReference>
<proteinExistence type="predicted"/>
<dbReference type="OrthoDB" id="8562941at2"/>
<dbReference type="KEGG" id="sdr:SCD_n02309"/>
<sequence>MAQPKAFFAEETSSAQEDQPAKLRLLPGGRRQHKGEMRNARRIPINCQVKIRVTESGETVYGTTKDLSVDGVSLLTDYVPRFGQLLDIHVLPPQGSTIKPLRALVQVRRCVKMDSSRSYEIGTAILKIRE</sequence>
<evidence type="ECO:0000313" key="2">
    <source>
        <dbReference type="EMBL" id="BAN36117.1"/>
    </source>
</evidence>
<dbReference type="HOGENOM" id="CLU_1937059_0_0_4"/>
<dbReference type="AlphaFoldDB" id="S6B6I4"/>
<protein>
    <recommendedName>
        <fullName evidence="1">PilZ domain-containing protein</fullName>
    </recommendedName>
</protein>
<name>S6B6I4_SULDS</name>
<dbReference type="Proteomes" id="UP000015559">
    <property type="component" value="Chromosome"/>
</dbReference>
<keyword evidence="3" id="KW-1185">Reference proteome</keyword>
<organism evidence="2 3">
    <name type="scientific">Sulfuricella denitrificans (strain DSM 22764 / NBRC 105220 / skB26)</name>
    <dbReference type="NCBI Taxonomy" id="1163617"/>
    <lineage>
        <taxon>Bacteria</taxon>
        <taxon>Pseudomonadati</taxon>
        <taxon>Pseudomonadota</taxon>
        <taxon>Betaproteobacteria</taxon>
        <taxon>Nitrosomonadales</taxon>
        <taxon>Sulfuricellaceae</taxon>
        <taxon>Sulfuricella</taxon>
    </lineage>
</organism>
<dbReference type="InterPro" id="IPR009875">
    <property type="entry name" value="PilZ_domain"/>
</dbReference>
<dbReference type="Gene3D" id="2.40.10.220">
    <property type="entry name" value="predicted glycosyltransferase like domains"/>
    <property type="match status" value="1"/>
</dbReference>